<dbReference type="AlphaFoldDB" id="A0A939BUN9"/>
<feature type="transmembrane region" description="Helical" evidence="8">
    <location>
        <begin position="218"/>
        <end position="241"/>
    </location>
</feature>
<evidence type="ECO:0000256" key="7">
    <source>
        <dbReference type="ARBA" id="ARBA00023136"/>
    </source>
</evidence>
<keyword evidence="4" id="KW-1003">Cell membrane</keyword>
<feature type="transmembrane region" description="Helical" evidence="8">
    <location>
        <begin position="330"/>
        <end position="349"/>
    </location>
</feature>
<comment type="similarity">
    <text evidence="2">Belongs to the binding-protein-dependent transport system permease family. FecCD subfamily.</text>
</comment>
<dbReference type="CDD" id="cd06550">
    <property type="entry name" value="TM_ABC_iron-siderophores_like"/>
    <property type="match status" value="1"/>
</dbReference>
<sequence length="358" mass="35922">MSPPVGAATPGAGAYRPARAVRLGPLAVRVAPRSVVVLAVLLLACGGAGVLALLLGEVQMSMPRLLATARGEGTGFEEYLVLDSRLPRVVGGLLVGLALGMSGAIFQTVSRNPLGSPDVIGFETGAATGGLVALLVLGGTFATAAAGAVGGGLAAALLVYALALRNGLDGLRLVLIGIGMGSLLLSVNSMLIVQSAIYDAQEAANWLVGNLAGASWSQLRLLAVVVALLAGAALVLSPALTILELSEDSALGLGQRTARVRLAAVVVGVLLCSVAVAAAGPIAFVALTAPQIARRLTAASGPNLVASGVMGALLLVLADHAARELFQPRQVPVGVVTGLLGGAFLAWLLTREWRRGRA</sequence>
<dbReference type="PANTHER" id="PTHR30472:SF24">
    <property type="entry name" value="FERRIC ENTEROBACTIN TRANSPORT SYSTEM PERMEASE PROTEIN FEPG"/>
    <property type="match status" value="1"/>
</dbReference>
<name>A0A939BUN9_9ACTN</name>
<feature type="transmembrane region" description="Helical" evidence="8">
    <location>
        <begin position="89"/>
        <end position="109"/>
    </location>
</feature>
<evidence type="ECO:0000256" key="5">
    <source>
        <dbReference type="ARBA" id="ARBA00022692"/>
    </source>
</evidence>
<feature type="transmembrane region" description="Helical" evidence="8">
    <location>
        <begin position="174"/>
        <end position="198"/>
    </location>
</feature>
<organism evidence="9 10">
    <name type="scientific">Nocardioides faecalis</name>
    <dbReference type="NCBI Taxonomy" id="2803858"/>
    <lineage>
        <taxon>Bacteria</taxon>
        <taxon>Bacillati</taxon>
        <taxon>Actinomycetota</taxon>
        <taxon>Actinomycetes</taxon>
        <taxon>Propionibacteriales</taxon>
        <taxon>Nocardioidaceae</taxon>
        <taxon>Nocardioides</taxon>
    </lineage>
</organism>
<comment type="subcellular location">
    <subcellularLocation>
        <location evidence="1">Cell membrane</location>
        <topology evidence="1">Multi-pass membrane protein</topology>
    </subcellularLocation>
</comment>
<accession>A0A939BUN9</accession>
<dbReference type="RefSeq" id="WP_205289973.1">
    <property type="nucleotide sequence ID" value="NZ_CP074406.1"/>
</dbReference>
<dbReference type="Pfam" id="PF01032">
    <property type="entry name" value="FecCD"/>
    <property type="match status" value="1"/>
</dbReference>
<evidence type="ECO:0000256" key="8">
    <source>
        <dbReference type="SAM" id="Phobius"/>
    </source>
</evidence>
<keyword evidence="10" id="KW-1185">Reference proteome</keyword>
<proteinExistence type="inferred from homology"/>
<dbReference type="SUPFAM" id="SSF81345">
    <property type="entry name" value="ABC transporter involved in vitamin B12 uptake, BtuC"/>
    <property type="match status" value="1"/>
</dbReference>
<keyword evidence="7 8" id="KW-0472">Membrane</keyword>
<evidence type="ECO:0000256" key="2">
    <source>
        <dbReference type="ARBA" id="ARBA00007935"/>
    </source>
</evidence>
<evidence type="ECO:0000313" key="9">
    <source>
        <dbReference type="EMBL" id="MBM9458697.1"/>
    </source>
</evidence>
<dbReference type="InterPro" id="IPR037294">
    <property type="entry name" value="ABC_BtuC-like"/>
</dbReference>
<comment type="caution">
    <text evidence="9">The sequence shown here is derived from an EMBL/GenBank/DDBJ whole genome shotgun (WGS) entry which is preliminary data.</text>
</comment>
<evidence type="ECO:0000256" key="1">
    <source>
        <dbReference type="ARBA" id="ARBA00004651"/>
    </source>
</evidence>
<dbReference type="PANTHER" id="PTHR30472">
    <property type="entry name" value="FERRIC ENTEROBACTIN TRANSPORT SYSTEM PERMEASE PROTEIN"/>
    <property type="match status" value="1"/>
</dbReference>
<evidence type="ECO:0000313" key="10">
    <source>
        <dbReference type="Proteomes" id="UP000663791"/>
    </source>
</evidence>
<evidence type="ECO:0000256" key="4">
    <source>
        <dbReference type="ARBA" id="ARBA00022475"/>
    </source>
</evidence>
<dbReference type="Proteomes" id="UP000663791">
    <property type="component" value="Unassembled WGS sequence"/>
</dbReference>
<reference evidence="9" key="1">
    <citation type="submission" date="2021-01" db="EMBL/GenBank/DDBJ databases">
        <title>Novel species in genus Nocardioides.</title>
        <authorList>
            <person name="Zhang G."/>
        </authorList>
    </citation>
    <scope>NUCLEOTIDE SEQUENCE</scope>
    <source>
        <strain evidence="9">Zg-536</strain>
    </source>
</reference>
<evidence type="ECO:0000256" key="6">
    <source>
        <dbReference type="ARBA" id="ARBA00022989"/>
    </source>
</evidence>
<dbReference type="InterPro" id="IPR000522">
    <property type="entry name" value="ABC_transptr_permease_BtuC"/>
</dbReference>
<protein>
    <submittedName>
        <fullName evidence="9">Iron chelate uptake ABC transporter family permease subunit</fullName>
    </submittedName>
</protein>
<evidence type="ECO:0000256" key="3">
    <source>
        <dbReference type="ARBA" id="ARBA00022448"/>
    </source>
</evidence>
<dbReference type="GO" id="GO:0022857">
    <property type="term" value="F:transmembrane transporter activity"/>
    <property type="evidence" value="ECO:0007669"/>
    <property type="project" value="InterPro"/>
</dbReference>
<dbReference type="EMBL" id="JAERTX010000001">
    <property type="protein sequence ID" value="MBM9458697.1"/>
    <property type="molecule type" value="Genomic_DNA"/>
</dbReference>
<feature type="transmembrane region" description="Helical" evidence="8">
    <location>
        <begin position="262"/>
        <end position="287"/>
    </location>
</feature>
<feature type="transmembrane region" description="Helical" evidence="8">
    <location>
        <begin position="299"/>
        <end position="318"/>
    </location>
</feature>
<dbReference type="Gene3D" id="1.10.3470.10">
    <property type="entry name" value="ABC transporter involved in vitamin B12 uptake, BtuC"/>
    <property type="match status" value="1"/>
</dbReference>
<dbReference type="GO" id="GO:0005886">
    <property type="term" value="C:plasma membrane"/>
    <property type="evidence" value="ECO:0007669"/>
    <property type="project" value="UniProtKB-SubCell"/>
</dbReference>
<keyword evidence="6 8" id="KW-1133">Transmembrane helix</keyword>
<gene>
    <name evidence="9" type="ORF">JK386_02165</name>
</gene>
<feature type="transmembrane region" description="Helical" evidence="8">
    <location>
        <begin position="35"/>
        <end position="55"/>
    </location>
</feature>
<feature type="transmembrane region" description="Helical" evidence="8">
    <location>
        <begin position="129"/>
        <end position="162"/>
    </location>
</feature>
<keyword evidence="3" id="KW-0813">Transport</keyword>
<keyword evidence="5 8" id="KW-0812">Transmembrane</keyword>
<dbReference type="GO" id="GO:0033214">
    <property type="term" value="P:siderophore-iron import into cell"/>
    <property type="evidence" value="ECO:0007669"/>
    <property type="project" value="TreeGrafter"/>
</dbReference>